<dbReference type="AlphaFoldDB" id="A0A543LJ41"/>
<name>A0A543LJ41_9BURK</name>
<gene>
    <name evidence="1" type="ORF">BDD18_0482</name>
</gene>
<organism evidence="1 2">
    <name type="scientific">Acidovorax temperans</name>
    <dbReference type="NCBI Taxonomy" id="80878"/>
    <lineage>
        <taxon>Bacteria</taxon>
        <taxon>Pseudomonadati</taxon>
        <taxon>Pseudomonadota</taxon>
        <taxon>Betaproteobacteria</taxon>
        <taxon>Burkholderiales</taxon>
        <taxon>Comamonadaceae</taxon>
        <taxon>Acidovorax</taxon>
    </lineage>
</organism>
<dbReference type="Proteomes" id="UP000316993">
    <property type="component" value="Unassembled WGS sequence"/>
</dbReference>
<dbReference type="InterPro" id="IPR021250">
    <property type="entry name" value="DUF2789"/>
</dbReference>
<dbReference type="InterPro" id="IPR038086">
    <property type="entry name" value="DUF2789_sf"/>
</dbReference>
<evidence type="ECO:0000313" key="1">
    <source>
        <dbReference type="EMBL" id="TQN07369.1"/>
    </source>
</evidence>
<protein>
    <submittedName>
        <fullName evidence="1">Uncharacterized protein DUF2789</fullName>
    </submittedName>
</protein>
<sequence length="84" mass="9130">MELGIHTMSDLFEQLGLPSDEESMTTFIATHRTTAVNFTLPDVAIWTPAQAKFLREAIAADADWAIPAEQLSQALGCGIGPRKD</sequence>
<comment type="caution">
    <text evidence="1">The sequence shown here is derived from an EMBL/GenBank/DDBJ whole genome shotgun (WGS) entry which is preliminary data.</text>
</comment>
<dbReference type="Pfam" id="PF10982">
    <property type="entry name" value="DUF2789"/>
    <property type="match status" value="1"/>
</dbReference>
<dbReference type="RefSeq" id="WP_142081195.1">
    <property type="nucleotide sequence ID" value="NZ_CP117193.1"/>
</dbReference>
<accession>A0A543LJ41</accession>
<proteinExistence type="predicted"/>
<dbReference type="Gene3D" id="1.10.10.1130">
    <property type="entry name" value="Uncharacterised protein PF10982, DUF2789"/>
    <property type="match status" value="1"/>
</dbReference>
<evidence type="ECO:0000313" key="2">
    <source>
        <dbReference type="Proteomes" id="UP000316993"/>
    </source>
</evidence>
<dbReference type="EMBL" id="VFPV01000001">
    <property type="protein sequence ID" value="TQN07369.1"/>
    <property type="molecule type" value="Genomic_DNA"/>
</dbReference>
<reference evidence="1 2" key="1">
    <citation type="submission" date="2019-06" db="EMBL/GenBank/DDBJ databases">
        <title>Genomic Encyclopedia of Archaeal and Bacterial Type Strains, Phase II (KMG-II): from individual species to whole genera.</title>
        <authorList>
            <person name="Goeker M."/>
        </authorList>
    </citation>
    <scope>NUCLEOTIDE SEQUENCE [LARGE SCALE GENOMIC DNA]</scope>
    <source>
        <strain evidence="1 2">DSM 7270</strain>
    </source>
</reference>